<proteinExistence type="predicted"/>
<name>A0ABP9B7Y7_9MICC</name>
<comment type="caution">
    <text evidence="1">The sequence shown here is derived from an EMBL/GenBank/DDBJ whole genome shotgun (WGS) entry which is preliminary data.</text>
</comment>
<accession>A0ABP9B7Y7</accession>
<sequence length="68" mass="7400">MVDGFSTTVTDASDPKDAGEQSLLLSQLNNMGFCSPDCAVHHKGYVNRSRGKSSRKMAKAGYPFYRIG</sequence>
<organism evidence="1 2">
    <name type="scientific">Rothia endophytica</name>
    <dbReference type="NCBI Taxonomy" id="1324766"/>
    <lineage>
        <taxon>Bacteria</taxon>
        <taxon>Bacillati</taxon>
        <taxon>Actinomycetota</taxon>
        <taxon>Actinomycetes</taxon>
        <taxon>Micrococcales</taxon>
        <taxon>Micrococcaceae</taxon>
        <taxon>Rothia</taxon>
    </lineage>
</organism>
<reference evidence="2" key="1">
    <citation type="journal article" date="2019" name="Int. J. Syst. Evol. Microbiol.">
        <title>The Global Catalogue of Microorganisms (GCM) 10K type strain sequencing project: providing services to taxonomists for standard genome sequencing and annotation.</title>
        <authorList>
            <consortium name="The Broad Institute Genomics Platform"/>
            <consortium name="The Broad Institute Genome Sequencing Center for Infectious Disease"/>
            <person name="Wu L."/>
            <person name="Ma J."/>
        </authorList>
    </citation>
    <scope>NUCLEOTIDE SEQUENCE [LARGE SCALE GENOMIC DNA]</scope>
    <source>
        <strain evidence="2">JCM 18541</strain>
    </source>
</reference>
<dbReference type="Proteomes" id="UP001500187">
    <property type="component" value="Unassembled WGS sequence"/>
</dbReference>
<evidence type="ECO:0000313" key="2">
    <source>
        <dbReference type="Proteomes" id="UP001500187"/>
    </source>
</evidence>
<evidence type="ECO:0000313" key="1">
    <source>
        <dbReference type="EMBL" id="GAA4791942.1"/>
    </source>
</evidence>
<gene>
    <name evidence="1" type="ORF">GCM10023352_07830</name>
</gene>
<dbReference type="EMBL" id="BAABKP010000001">
    <property type="protein sequence ID" value="GAA4791942.1"/>
    <property type="molecule type" value="Genomic_DNA"/>
</dbReference>
<protein>
    <submittedName>
        <fullName evidence="1">Uncharacterized protein</fullName>
    </submittedName>
</protein>
<keyword evidence="2" id="KW-1185">Reference proteome</keyword>